<dbReference type="SUPFAM" id="SSF88723">
    <property type="entry name" value="PIN domain-like"/>
    <property type="match status" value="1"/>
</dbReference>
<protein>
    <recommendedName>
        <fullName evidence="2">5'-3' exonuclease alpha-helical arch N-terminal domain-containing protein</fullName>
    </recommendedName>
</protein>
<dbReference type="EMBL" id="BARW01007706">
    <property type="protein sequence ID" value="GAI75167.1"/>
    <property type="molecule type" value="Genomic_DNA"/>
</dbReference>
<evidence type="ECO:0008006" key="2">
    <source>
        <dbReference type="Google" id="ProtNLM"/>
    </source>
</evidence>
<name>X1R332_9ZZZZ</name>
<gene>
    <name evidence="1" type="ORF">S12H4_15977</name>
</gene>
<proteinExistence type="predicted"/>
<dbReference type="InterPro" id="IPR029060">
    <property type="entry name" value="PIN-like_dom_sf"/>
</dbReference>
<comment type="caution">
    <text evidence="1">The sequence shown here is derived from an EMBL/GenBank/DDBJ whole genome shotgun (WGS) entry which is preliminary data.</text>
</comment>
<reference evidence="1" key="1">
    <citation type="journal article" date="2014" name="Front. Microbiol.">
        <title>High frequency of phylogenetically diverse reductive dehalogenase-homologous genes in deep subseafloor sedimentary metagenomes.</title>
        <authorList>
            <person name="Kawai M."/>
            <person name="Futagami T."/>
            <person name="Toyoda A."/>
            <person name="Takaki Y."/>
            <person name="Nishi S."/>
            <person name="Hori S."/>
            <person name="Arai W."/>
            <person name="Tsubouchi T."/>
            <person name="Morono Y."/>
            <person name="Uchiyama I."/>
            <person name="Ito T."/>
            <person name="Fujiyama A."/>
            <person name="Inagaki F."/>
            <person name="Takami H."/>
        </authorList>
    </citation>
    <scope>NUCLEOTIDE SEQUENCE</scope>
    <source>
        <strain evidence="1">Expedition CK06-06</strain>
    </source>
</reference>
<evidence type="ECO:0000313" key="1">
    <source>
        <dbReference type="EMBL" id="GAI75167.1"/>
    </source>
</evidence>
<sequence>MTKEKKRLIIIDSNAVIHRAYHALPHLTTQKGEANIGNKNSSSKGV</sequence>
<accession>X1R332</accession>
<organism evidence="1">
    <name type="scientific">marine sediment metagenome</name>
    <dbReference type="NCBI Taxonomy" id="412755"/>
    <lineage>
        <taxon>unclassified sequences</taxon>
        <taxon>metagenomes</taxon>
        <taxon>ecological metagenomes</taxon>
    </lineage>
</organism>
<dbReference type="AlphaFoldDB" id="X1R332"/>
<dbReference type="Gene3D" id="3.40.50.1010">
    <property type="entry name" value="5'-nuclease"/>
    <property type="match status" value="1"/>
</dbReference>